<dbReference type="EMBL" id="JARJCM010000105">
    <property type="protein sequence ID" value="KAJ7029097.1"/>
    <property type="molecule type" value="Genomic_DNA"/>
</dbReference>
<keyword evidence="4" id="KW-1185">Reference proteome</keyword>
<comment type="caution">
    <text evidence="3">The sequence shown here is derived from an EMBL/GenBank/DDBJ whole genome shotgun (WGS) entry which is preliminary data.</text>
</comment>
<accession>A0AAD6SNU2</accession>
<evidence type="ECO:0000256" key="1">
    <source>
        <dbReference type="SAM" id="Coils"/>
    </source>
</evidence>
<evidence type="ECO:0000313" key="3">
    <source>
        <dbReference type="EMBL" id="KAJ7029097.1"/>
    </source>
</evidence>
<dbReference type="AlphaFoldDB" id="A0AAD6SNU2"/>
<protein>
    <submittedName>
        <fullName evidence="3">Uncharacterized protein</fullName>
    </submittedName>
</protein>
<feature type="region of interest" description="Disordered" evidence="2">
    <location>
        <begin position="1"/>
        <end position="61"/>
    </location>
</feature>
<feature type="coiled-coil region" evidence="1">
    <location>
        <begin position="102"/>
        <end position="147"/>
    </location>
</feature>
<sequence>MARVRGRGSTAPPTCTSARTRKRKGRRRGDPVTAVPAERYTKKDDNAAMLSPPSRLPQATPAEKDKFIDPFVKVSAKVTLLENRRASLNHEMELHTRTMRPLQQDQEELRDHVEELEVVNEIFCREREELDEKVDNILEKLSEVTATLEAKQNSLEKVGVLFEELEEIGEIPPVLNRVVAGGGWIDDPDTAGGQLLRADFSVSGTENSVWHEQAVVVFKGILNKYCKWATNSQNKSAGADRDAAAVKKQAFEKKGEVEERFKFRQAEMREDWDSFFQAPCETDGAEVLDPNTDSKEEEPAVASTKKPRVTLPPTYRTQQVWMSSRKPLDSRLAAVERKEREKGKNKCNGASPR</sequence>
<organism evidence="3 4">
    <name type="scientific">Mycena alexandri</name>
    <dbReference type="NCBI Taxonomy" id="1745969"/>
    <lineage>
        <taxon>Eukaryota</taxon>
        <taxon>Fungi</taxon>
        <taxon>Dikarya</taxon>
        <taxon>Basidiomycota</taxon>
        <taxon>Agaricomycotina</taxon>
        <taxon>Agaricomycetes</taxon>
        <taxon>Agaricomycetidae</taxon>
        <taxon>Agaricales</taxon>
        <taxon>Marasmiineae</taxon>
        <taxon>Mycenaceae</taxon>
        <taxon>Mycena</taxon>
    </lineage>
</organism>
<proteinExistence type="predicted"/>
<reference evidence="3" key="1">
    <citation type="submission" date="2023-03" db="EMBL/GenBank/DDBJ databases">
        <title>Massive genome expansion in bonnet fungi (Mycena s.s.) driven by repeated elements and novel gene families across ecological guilds.</title>
        <authorList>
            <consortium name="Lawrence Berkeley National Laboratory"/>
            <person name="Harder C.B."/>
            <person name="Miyauchi S."/>
            <person name="Viragh M."/>
            <person name="Kuo A."/>
            <person name="Thoen E."/>
            <person name="Andreopoulos B."/>
            <person name="Lu D."/>
            <person name="Skrede I."/>
            <person name="Drula E."/>
            <person name="Henrissat B."/>
            <person name="Morin E."/>
            <person name="Kohler A."/>
            <person name="Barry K."/>
            <person name="LaButti K."/>
            <person name="Morin E."/>
            <person name="Salamov A."/>
            <person name="Lipzen A."/>
            <person name="Mereny Z."/>
            <person name="Hegedus B."/>
            <person name="Baldrian P."/>
            <person name="Stursova M."/>
            <person name="Weitz H."/>
            <person name="Taylor A."/>
            <person name="Grigoriev I.V."/>
            <person name="Nagy L.G."/>
            <person name="Martin F."/>
            <person name="Kauserud H."/>
        </authorList>
    </citation>
    <scope>NUCLEOTIDE SEQUENCE</scope>
    <source>
        <strain evidence="3">CBHHK200</strain>
    </source>
</reference>
<name>A0AAD6SNU2_9AGAR</name>
<keyword evidence="1" id="KW-0175">Coiled coil</keyword>
<gene>
    <name evidence="3" type="ORF">C8F04DRAFT_1188027</name>
</gene>
<evidence type="ECO:0000313" key="4">
    <source>
        <dbReference type="Proteomes" id="UP001218188"/>
    </source>
</evidence>
<dbReference type="Proteomes" id="UP001218188">
    <property type="component" value="Unassembled WGS sequence"/>
</dbReference>
<feature type="region of interest" description="Disordered" evidence="2">
    <location>
        <begin position="283"/>
        <end position="329"/>
    </location>
</feature>
<evidence type="ECO:0000256" key="2">
    <source>
        <dbReference type="SAM" id="MobiDB-lite"/>
    </source>
</evidence>